<comment type="subcellular location">
    <subcellularLocation>
        <location evidence="1">Cell membrane</location>
        <topology evidence="1">Multi-pass membrane protein</topology>
    </subcellularLocation>
</comment>
<dbReference type="GO" id="GO:0022857">
    <property type="term" value="F:transmembrane transporter activity"/>
    <property type="evidence" value="ECO:0007669"/>
    <property type="project" value="TreeGrafter"/>
</dbReference>
<dbReference type="AlphaFoldDB" id="A0A0M3V204"/>
<reference evidence="10" key="1">
    <citation type="submission" date="2015-08" db="EMBL/GenBank/DDBJ databases">
        <title>Comparative genomics of the Campylobacter concisus group.</title>
        <authorList>
            <person name="Miller W.G."/>
            <person name="Yee E."/>
            <person name="Chapman M.H."/>
            <person name="Huynh S."/>
            <person name="Bono J.L."/>
            <person name="On S.L.W."/>
            <person name="St Leger J."/>
            <person name="Foster G."/>
            <person name="Parker C.T."/>
        </authorList>
    </citation>
    <scope>NUCLEOTIDE SEQUENCE [LARGE SCALE GENOMIC DNA]</scope>
    <source>
        <strain evidence="10">ATCC 33237</strain>
    </source>
</reference>
<dbReference type="PANTHER" id="PTHR30572:SF4">
    <property type="entry name" value="ABC TRANSPORTER PERMEASE YTRF"/>
    <property type="match status" value="1"/>
</dbReference>
<evidence type="ECO:0000256" key="5">
    <source>
        <dbReference type="ARBA" id="ARBA00023136"/>
    </source>
</evidence>
<dbReference type="GeneID" id="28662029"/>
<keyword evidence="5 7" id="KW-0472">Membrane</keyword>
<dbReference type="EMBL" id="CP012541">
    <property type="protein sequence ID" value="ALF47068.1"/>
    <property type="molecule type" value="Genomic_DNA"/>
</dbReference>
<dbReference type="RefSeq" id="WP_054196143.1">
    <property type="nucleotide sequence ID" value="NZ_CABMKQ010000002.1"/>
</dbReference>
<feature type="transmembrane region" description="Helical" evidence="7">
    <location>
        <begin position="347"/>
        <end position="375"/>
    </location>
</feature>
<gene>
    <name evidence="9" type="ORF">CCON33237_0360</name>
</gene>
<evidence type="ECO:0000256" key="2">
    <source>
        <dbReference type="ARBA" id="ARBA00022475"/>
    </source>
</evidence>
<evidence type="ECO:0000256" key="6">
    <source>
        <dbReference type="ARBA" id="ARBA00038076"/>
    </source>
</evidence>
<keyword evidence="2" id="KW-1003">Cell membrane</keyword>
<feature type="transmembrane region" description="Helical" evidence="7">
    <location>
        <begin position="305"/>
        <end position="326"/>
    </location>
</feature>
<protein>
    <submittedName>
        <fullName evidence="9">Ferrirhodotorulic acid ABC transporter, permease protein</fullName>
    </submittedName>
</protein>
<evidence type="ECO:0000313" key="9">
    <source>
        <dbReference type="EMBL" id="ALF47068.1"/>
    </source>
</evidence>
<accession>A0A0M3V204</accession>
<name>A0A0M3V204_9BACT</name>
<comment type="similarity">
    <text evidence="6">Belongs to the ABC-4 integral membrane protein family.</text>
</comment>
<feature type="domain" description="ABC3 transporter permease C-terminal" evidence="8">
    <location>
        <begin position="308"/>
        <end position="420"/>
    </location>
</feature>
<dbReference type="InterPro" id="IPR003838">
    <property type="entry name" value="ABC3_permease_C"/>
</dbReference>
<organism evidence="9 10">
    <name type="scientific">Campylobacter concisus</name>
    <dbReference type="NCBI Taxonomy" id="199"/>
    <lineage>
        <taxon>Bacteria</taxon>
        <taxon>Pseudomonadati</taxon>
        <taxon>Campylobacterota</taxon>
        <taxon>Epsilonproteobacteria</taxon>
        <taxon>Campylobacterales</taxon>
        <taxon>Campylobacteraceae</taxon>
        <taxon>Campylobacter</taxon>
    </lineage>
</organism>
<dbReference type="KEGG" id="ccoc:CCON33237_0360"/>
<feature type="transmembrane region" description="Helical" evidence="7">
    <location>
        <begin position="381"/>
        <end position="405"/>
    </location>
</feature>
<evidence type="ECO:0000256" key="7">
    <source>
        <dbReference type="SAM" id="Phobius"/>
    </source>
</evidence>
<dbReference type="InterPro" id="IPR050250">
    <property type="entry name" value="Macrolide_Exporter_MacB"/>
</dbReference>
<sequence length="430" mass="46911">MKNMQLRMIKSSITGSKVQKTMAFITILLAALLIACMLNITLKIGDQVATELRGYGSNIVVLPRGESLSIEIEGKNFTPLKSQNLLPEADIYKIKEIFWRNNIVAFAPFLEAKVKDEKGIEFAFEGTYFDKNIGLKDEPEFSTGVKSLYGFWGVEGVWPKDESMDEILVGEELSKAKNLKVGDELSLVGKNGTREVKIVGILKGASDETHKLVGSLKLAGDLSGHAGSYTKAEVSAMTIPENDLSLKARRNLDNLDSAEYDKWYCSAYAGSIAFQIEENLPNVSAKASLQVSDAESNIVKKIQSLMGIVSIIALVVSAIGITSLMTSEIYRRKKEIGLLKAIGASNFEIYALFASESLVVAFFAGITGAFLGYALSYAMSYIIFSHGIGIAWIVLPISVAFALLISVVGSLMPMRNVINLLPAEVLYDRK</sequence>
<dbReference type="PANTHER" id="PTHR30572">
    <property type="entry name" value="MEMBRANE COMPONENT OF TRANSPORTER-RELATED"/>
    <property type="match status" value="1"/>
</dbReference>
<evidence type="ECO:0000256" key="4">
    <source>
        <dbReference type="ARBA" id="ARBA00022989"/>
    </source>
</evidence>
<dbReference type="PATRIC" id="fig|199.248.peg.383"/>
<dbReference type="GO" id="GO:0005886">
    <property type="term" value="C:plasma membrane"/>
    <property type="evidence" value="ECO:0007669"/>
    <property type="project" value="UniProtKB-SubCell"/>
</dbReference>
<evidence type="ECO:0000313" key="10">
    <source>
        <dbReference type="Proteomes" id="UP000066049"/>
    </source>
</evidence>
<proteinExistence type="inferred from homology"/>
<evidence type="ECO:0000256" key="3">
    <source>
        <dbReference type="ARBA" id="ARBA00022692"/>
    </source>
</evidence>
<keyword evidence="3 7" id="KW-0812">Transmembrane</keyword>
<dbReference type="Proteomes" id="UP000066049">
    <property type="component" value="Chromosome"/>
</dbReference>
<keyword evidence="4 7" id="KW-1133">Transmembrane helix</keyword>
<dbReference type="Pfam" id="PF02687">
    <property type="entry name" value="FtsX"/>
    <property type="match status" value="1"/>
</dbReference>
<evidence type="ECO:0000259" key="8">
    <source>
        <dbReference type="Pfam" id="PF02687"/>
    </source>
</evidence>
<evidence type="ECO:0000256" key="1">
    <source>
        <dbReference type="ARBA" id="ARBA00004651"/>
    </source>
</evidence>
<feature type="transmembrane region" description="Helical" evidence="7">
    <location>
        <begin position="21"/>
        <end position="42"/>
    </location>
</feature>